<gene>
    <name evidence="1" type="ORF">GCM10009744_54670</name>
</gene>
<evidence type="ECO:0000313" key="1">
    <source>
        <dbReference type="EMBL" id="GAA1655221.1"/>
    </source>
</evidence>
<dbReference type="SUPFAM" id="SSF56112">
    <property type="entry name" value="Protein kinase-like (PK-like)"/>
    <property type="match status" value="1"/>
</dbReference>
<dbReference type="RefSeq" id="WP_344115084.1">
    <property type="nucleotide sequence ID" value="NZ_BAAANE010000009.1"/>
</dbReference>
<sequence>MTAAAEQNTDRLLRTVARLWPGHDVQLLRNRRRDRSARELIFVPSMSSPRLLVPAGRPAAASSGLRRFSRALSTKERAVRLVGSVALRAGAEGLLTDRIRMTPRAAAEGSIEQHLSEVLGTAVVVGLGVGSLRANQKPILQAFDQRGRCIAYVKVGDSDLTAGLVGQEGAALADLAKRDWRLLEIPALLHLGNWQGLELLVISAVDTAIRPAGGPLLQPPLDALDELYDRFDEGSAALSASAYWQNLVSTAGEVDDVRQRTAYQEALARLAQSHGDEEVRLTAWHGDFAPWNLGLRGGRLQLWDWERFATGVPAGLDRIHYVLHTSTRAAGFSAEVIDAALASPHTHHPACPPPAQDLLAVLYLASIAARYLVGSQGAQGEVLRPTTETVLDALTRHSRRISARAPKGSTR</sequence>
<keyword evidence="2" id="KW-1185">Reference proteome</keyword>
<evidence type="ECO:0000313" key="2">
    <source>
        <dbReference type="Proteomes" id="UP001501319"/>
    </source>
</evidence>
<accession>A0ABP4RL70</accession>
<dbReference type="InterPro" id="IPR011009">
    <property type="entry name" value="Kinase-like_dom_sf"/>
</dbReference>
<organism evidence="1 2">
    <name type="scientific">Kribbella alba</name>
    <dbReference type="NCBI Taxonomy" id="190197"/>
    <lineage>
        <taxon>Bacteria</taxon>
        <taxon>Bacillati</taxon>
        <taxon>Actinomycetota</taxon>
        <taxon>Actinomycetes</taxon>
        <taxon>Propionibacteriales</taxon>
        <taxon>Kribbellaceae</taxon>
        <taxon>Kribbella</taxon>
    </lineage>
</organism>
<dbReference type="Proteomes" id="UP001501319">
    <property type="component" value="Unassembled WGS sequence"/>
</dbReference>
<dbReference type="EMBL" id="BAAANE010000009">
    <property type="protein sequence ID" value="GAA1655221.1"/>
    <property type="molecule type" value="Genomic_DNA"/>
</dbReference>
<proteinExistence type="predicted"/>
<evidence type="ECO:0008006" key="3">
    <source>
        <dbReference type="Google" id="ProtNLM"/>
    </source>
</evidence>
<reference evidence="2" key="1">
    <citation type="journal article" date="2019" name="Int. J. Syst. Evol. Microbiol.">
        <title>The Global Catalogue of Microorganisms (GCM) 10K type strain sequencing project: providing services to taxonomists for standard genome sequencing and annotation.</title>
        <authorList>
            <consortium name="The Broad Institute Genomics Platform"/>
            <consortium name="The Broad Institute Genome Sequencing Center for Infectious Disease"/>
            <person name="Wu L."/>
            <person name="Ma J."/>
        </authorList>
    </citation>
    <scope>NUCLEOTIDE SEQUENCE [LARGE SCALE GENOMIC DNA]</scope>
    <source>
        <strain evidence="2">JCM 14306</strain>
    </source>
</reference>
<comment type="caution">
    <text evidence="1">The sequence shown here is derived from an EMBL/GenBank/DDBJ whole genome shotgun (WGS) entry which is preliminary data.</text>
</comment>
<protein>
    <recommendedName>
        <fullName evidence="3">Aminoglycoside phosphotransferase domain-containing protein</fullName>
    </recommendedName>
</protein>
<name>A0ABP4RL70_9ACTN</name>